<dbReference type="NCBIfam" id="TIGR01568">
    <property type="entry name" value="A_thal_3678"/>
    <property type="match status" value="1"/>
</dbReference>
<dbReference type="AlphaFoldDB" id="A0A6J1DA98"/>
<evidence type="ECO:0000313" key="8">
    <source>
        <dbReference type="Proteomes" id="UP000504603"/>
    </source>
</evidence>
<feature type="domain" description="OVATE" evidence="7">
    <location>
        <begin position="143"/>
        <end position="207"/>
    </location>
</feature>
<dbReference type="OrthoDB" id="690912at2759"/>
<dbReference type="Proteomes" id="UP000504603">
    <property type="component" value="Unplaced"/>
</dbReference>
<dbReference type="GO" id="GO:0005634">
    <property type="term" value="C:nucleus"/>
    <property type="evidence" value="ECO:0007669"/>
    <property type="project" value="UniProtKB-SubCell"/>
</dbReference>
<evidence type="ECO:0000256" key="3">
    <source>
        <dbReference type="ARBA" id="ARBA00023015"/>
    </source>
</evidence>
<dbReference type="KEGG" id="mcha:111018470"/>
<evidence type="ECO:0000256" key="5">
    <source>
        <dbReference type="ARBA" id="ARBA00023242"/>
    </source>
</evidence>
<accession>A0A6J1DA98</accession>
<keyword evidence="8" id="KW-1185">Reference proteome</keyword>
<dbReference type="PROSITE" id="PS51754">
    <property type="entry name" value="OVATE"/>
    <property type="match status" value="1"/>
</dbReference>
<gene>
    <name evidence="9" type="primary">LOC111018470</name>
</gene>
<evidence type="ECO:0000256" key="1">
    <source>
        <dbReference type="ARBA" id="ARBA00004123"/>
    </source>
</evidence>
<keyword evidence="3 6" id="KW-0805">Transcription regulation</keyword>
<evidence type="ECO:0000259" key="7">
    <source>
        <dbReference type="PROSITE" id="PS51754"/>
    </source>
</evidence>
<evidence type="ECO:0000256" key="2">
    <source>
        <dbReference type="ARBA" id="ARBA00022491"/>
    </source>
</evidence>
<dbReference type="InterPro" id="IPR038933">
    <property type="entry name" value="Ovate"/>
</dbReference>
<dbReference type="Pfam" id="PF04844">
    <property type="entry name" value="Ovate"/>
    <property type="match status" value="1"/>
</dbReference>
<evidence type="ECO:0000256" key="6">
    <source>
        <dbReference type="RuleBase" id="RU367028"/>
    </source>
</evidence>
<protein>
    <recommendedName>
        <fullName evidence="6">Transcription repressor</fullName>
    </recommendedName>
    <alternativeName>
        <fullName evidence="6">Ovate family protein</fullName>
    </alternativeName>
</protein>
<name>A0A6J1DA98_MOMCH</name>
<dbReference type="GO" id="GO:0045892">
    <property type="term" value="P:negative regulation of DNA-templated transcription"/>
    <property type="evidence" value="ECO:0007669"/>
    <property type="project" value="UniProtKB-UniRule"/>
</dbReference>
<proteinExistence type="predicted"/>
<organism evidence="8 9">
    <name type="scientific">Momordica charantia</name>
    <name type="common">Bitter gourd</name>
    <name type="synonym">Balsam pear</name>
    <dbReference type="NCBI Taxonomy" id="3673"/>
    <lineage>
        <taxon>Eukaryota</taxon>
        <taxon>Viridiplantae</taxon>
        <taxon>Streptophyta</taxon>
        <taxon>Embryophyta</taxon>
        <taxon>Tracheophyta</taxon>
        <taxon>Spermatophyta</taxon>
        <taxon>Magnoliopsida</taxon>
        <taxon>eudicotyledons</taxon>
        <taxon>Gunneridae</taxon>
        <taxon>Pentapetalae</taxon>
        <taxon>rosids</taxon>
        <taxon>fabids</taxon>
        <taxon>Cucurbitales</taxon>
        <taxon>Cucurbitaceae</taxon>
        <taxon>Momordiceae</taxon>
        <taxon>Momordica</taxon>
    </lineage>
</organism>
<comment type="function">
    <text evidence="6">Transcriptional repressor that regulates multiple aspects of plant growth and development.</text>
</comment>
<keyword evidence="5 6" id="KW-0539">Nucleus</keyword>
<comment type="subcellular location">
    <subcellularLocation>
        <location evidence="1 6">Nucleus</location>
    </subcellularLocation>
</comment>
<evidence type="ECO:0000313" key="9">
    <source>
        <dbReference type="RefSeq" id="XP_022150262.1"/>
    </source>
</evidence>
<dbReference type="GeneID" id="111018470"/>
<sequence length="256" mass="28209">MPSKLGRNYLNLCFTKIKKPLSTQSSPISHTADHRQTRPFSASATAFLTNYNSLYECTTTFDNNSTSKPFYAAANDGDLDAYFPATAVDFTTAFTSHRFFFSSPGRSNSIVESTTTTTAPVSTTSLSSSDSGGDVLFNNSFAIPTYSPDPYADFRRSMQEMVEAREEMEGTNSSWEFLHELLLCYLALNPKSTHKHIFSAFADLACVIKPSLPPLKSAEEDGSGVRKPSQPAVVVRSPANKMIEIDELFNMGLRKN</sequence>
<keyword evidence="4 6" id="KW-0804">Transcription</keyword>
<dbReference type="PANTHER" id="PTHR33057:SF21">
    <property type="entry name" value="TRANSCRIPTION REPRESSOR"/>
    <property type="match status" value="1"/>
</dbReference>
<dbReference type="InterPro" id="IPR006458">
    <property type="entry name" value="Ovate_C"/>
</dbReference>
<keyword evidence="2 6" id="KW-0678">Repressor</keyword>
<dbReference type="RefSeq" id="XP_022150262.1">
    <property type="nucleotide sequence ID" value="XM_022294570.1"/>
</dbReference>
<evidence type="ECO:0000256" key="4">
    <source>
        <dbReference type="ARBA" id="ARBA00023163"/>
    </source>
</evidence>
<reference evidence="9" key="1">
    <citation type="submission" date="2025-08" db="UniProtKB">
        <authorList>
            <consortium name="RefSeq"/>
        </authorList>
    </citation>
    <scope>IDENTIFICATION</scope>
    <source>
        <strain evidence="9">OHB3-1</strain>
    </source>
</reference>
<dbReference type="PANTHER" id="PTHR33057">
    <property type="entry name" value="TRANSCRIPTION REPRESSOR OFP7-RELATED"/>
    <property type="match status" value="1"/>
</dbReference>